<comment type="caution">
    <text evidence="3">The sequence shown here is derived from an EMBL/GenBank/DDBJ whole genome shotgun (WGS) entry which is preliminary data.</text>
</comment>
<reference evidence="3" key="1">
    <citation type="submission" date="2023-06" db="EMBL/GenBank/DDBJ databases">
        <title>Genomic of Parafulvivirga corallium.</title>
        <authorList>
            <person name="Wang G."/>
        </authorList>
    </citation>
    <scope>NUCLEOTIDE SEQUENCE</scope>
    <source>
        <strain evidence="3">BMA10</strain>
    </source>
</reference>
<dbReference type="Proteomes" id="UP001172082">
    <property type="component" value="Unassembled WGS sequence"/>
</dbReference>
<evidence type="ECO:0000313" key="3">
    <source>
        <dbReference type="EMBL" id="MDN5204686.1"/>
    </source>
</evidence>
<feature type="domain" description="Outer membrane protein beta-barrel" evidence="2">
    <location>
        <begin position="20"/>
        <end position="218"/>
    </location>
</feature>
<name>A0ABT8KVB2_9BACT</name>
<proteinExistence type="predicted"/>
<dbReference type="Pfam" id="PF13568">
    <property type="entry name" value="OMP_b-brl_2"/>
    <property type="match status" value="1"/>
</dbReference>
<dbReference type="RefSeq" id="WP_346754709.1">
    <property type="nucleotide sequence ID" value="NZ_JAUJEA010000012.1"/>
</dbReference>
<gene>
    <name evidence="3" type="ORF">QQ008_25065</name>
</gene>
<feature type="chain" id="PRO_5045369851" evidence="1">
    <location>
        <begin position="22"/>
        <end position="267"/>
    </location>
</feature>
<organism evidence="3 4">
    <name type="scientific">Splendidivirga corallicola</name>
    <dbReference type="NCBI Taxonomy" id="3051826"/>
    <lineage>
        <taxon>Bacteria</taxon>
        <taxon>Pseudomonadati</taxon>
        <taxon>Bacteroidota</taxon>
        <taxon>Cytophagia</taxon>
        <taxon>Cytophagales</taxon>
        <taxon>Splendidivirgaceae</taxon>
        <taxon>Splendidivirga</taxon>
    </lineage>
</organism>
<dbReference type="EMBL" id="JAUJEA010000012">
    <property type="protein sequence ID" value="MDN5204686.1"/>
    <property type="molecule type" value="Genomic_DNA"/>
</dbReference>
<accession>A0ABT8KVB2</accession>
<protein>
    <submittedName>
        <fullName evidence="3">Outer membrane beta-barrel protein</fullName>
    </submittedName>
</protein>
<evidence type="ECO:0000256" key="1">
    <source>
        <dbReference type="SAM" id="SignalP"/>
    </source>
</evidence>
<feature type="signal peptide" evidence="1">
    <location>
        <begin position="1"/>
        <end position="21"/>
    </location>
</feature>
<evidence type="ECO:0000259" key="2">
    <source>
        <dbReference type="Pfam" id="PF13568"/>
    </source>
</evidence>
<dbReference type="InterPro" id="IPR025665">
    <property type="entry name" value="Beta-barrel_OMP_2"/>
</dbReference>
<evidence type="ECO:0000313" key="4">
    <source>
        <dbReference type="Proteomes" id="UP001172082"/>
    </source>
</evidence>
<keyword evidence="4" id="KW-1185">Reference proteome</keyword>
<keyword evidence="1" id="KW-0732">Signal</keyword>
<sequence>MKKIILRVIPLCILLSFDCFSQNKENKIENWLRIGIDLNVKAQFATFKTDSYLPPYLSLAPHIGLSGGITIRKSYNRFFALQSGLILSQSGISRIITTHYRGNQKFANRNRLNLSLGSWQIPFHLYVYPGKKKTHTIKKYIKFGALLTFSGNTITGTVRSTGSTSDPVTGEIFSDHFTREQKRSIQPALSLGFGIEKSSPKGNLYNIGLDFNQGLSNIAIWEYNLTTTDQTYSNQIEVKDTFIGIKLMYFLPPFGYRKYIAFQQDKQ</sequence>